<organism evidence="1 2">
    <name type="scientific">Flavobacterium branchiophilum</name>
    <dbReference type="NCBI Taxonomy" id="55197"/>
    <lineage>
        <taxon>Bacteria</taxon>
        <taxon>Pseudomonadati</taxon>
        <taxon>Bacteroidota</taxon>
        <taxon>Flavobacteriia</taxon>
        <taxon>Flavobacteriales</taxon>
        <taxon>Flavobacteriaceae</taxon>
        <taxon>Flavobacterium</taxon>
    </lineage>
</organism>
<gene>
    <name evidence="1" type="ORF">BC670_1115</name>
</gene>
<dbReference type="RefSeq" id="WP_089079969.1">
    <property type="nucleotide sequence ID" value="NZ_VFPJ01000001.1"/>
</dbReference>
<dbReference type="EMBL" id="VFPJ01000001">
    <property type="protein sequence ID" value="TQM40240.1"/>
    <property type="molecule type" value="Genomic_DNA"/>
</dbReference>
<comment type="caution">
    <text evidence="1">The sequence shown here is derived from an EMBL/GenBank/DDBJ whole genome shotgun (WGS) entry which is preliminary data.</text>
</comment>
<proteinExistence type="predicted"/>
<sequence length="200" mass="24087">MNLKEEFESFKNQYDYLINKAELEKTKVVFSKGEFYEDAPFSYQRLGFNQGNIYKDESKVKFNKNLYVYYFDKNDKLILTKQATSIQDQFYYTFFIWENNDLISSIRYDNLKSLINLTKYLYADNKLNETSFQANRGSRIEFYIYENNKLVKINGESFSNTGEKQNEYSDCFTYDEENLTTIVRHFSNGYKEQFFPKKIK</sequence>
<dbReference type="Proteomes" id="UP000320773">
    <property type="component" value="Unassembled WGS sequence"/>
</dbReference>
<name>A0A543G2B7_9FLAO</name>
<accession>A0A543G2B7</accession>
<protein>
    <submittedName>
        <fullName evidence="1">Uncharacterized protein</fullName>
    </submittedName>
</protein>
<evidence type="ECO:0000313" key="2">
    <source>
        <dbReference type="Proteomes" id="UP000320773"/>
    </source>
</evidence>
<reference evidence="1 2" key="1">
    <citation type="submission" date="2019-06" db="EMBL/GenBank/DDBJ databases">
        <title>Genomic Encyclopedia of Archaeal and Bacterial Type Strains, Phase II (KMG-II): from individual species to whole genera.</title>
        <authorList>
            <person name="Goeker M."/>
        </authorList>
    </citation>
    <scope>NUCLEOTIDE SEQUENCE [LARGE SCALE GENOMIC DNA]</scope>
    <source>
        <strain evidence="1 2">DSM 24789</strain>
    </source>
</reference>
<evidence type="ECO:0000313" key="1">
    <source>
        <dbReference type="EMBL" id="TQM40240.1"/>
    </source>
</evidence>
<dbReference type="AlphaFoldDB" id="A0A543G2B7"/>